<keyword evidence="1" id="KW-0479">Metal-binding</keyword>
<keyword evidence="1" id="KW-0862">Zinc</keyword>
<keyword evidence="1" id="KW-0863">Zinc-finger</keyword>
<dbReference type="Proteomes" id="UP001642464">
    <property type="component" value="Unassembled WGS sequence"/>
</dbReference>
<comment type="caution">
    <text evidence="4">The sequence shown here is derived from an EMBL/GenBank/DDBJ whole genome shotgun (WGS) entry which is preliminary data.</text>
</comment>
<keyword evidence="5" id="KW-1185">Reference proteome</keyword>
<feature type="region of interest" description="Disordered" evidence="2">
    <location>
        <begin position="139"/>
        <end position="158"/>
    </location>
</feature>
<proteinExistence type="predicted"/>
<feature type="zinc finger region" description="C3H1-type" evidence="1">
    <location>
        <begin position="178"/>
        <end position="202"/>
    </location>
</feature>
<feature type="region of interest" description="Disordered" evidence="2">
    <location>
        <begin position="32"/>
        <end position="134"/>
    </location>
</feature>
<feature type="compositionally biased region" description="Basic and acidic residues" evidence="2">
    <location>
        <begin position="117"/>
        <end position="134"/>
    </location>
</feature>
<gene>
    <name evidence="4" type="ORF">SCF082_LOCUS34870</name>
</gene>
<evidence type="ECO:0000259" key="3">
    <source>
        <dbReference type="PROSITE" id="PS50103"/>
    </source>
</evidence>
<feature type="compositionally biased region" description="Polar residues" evidence="2">
    <location>
        <begin position="99"/>
        <end position="116"/>
    </location>
</feature>
<accession>A0ABP0P2V6</accession>
<evidence type="ECO:0000256" key="1">
    <source>
        <dbReference type="PROSITE-ProRule" id="PRU00723"/>
    </source>
</evidence>
<dbReference type="PROSITE" id="PS50103">
    <property type="entry name" value="ZF_C3H1"/>
    <property type="match status" value="1"/>
</dbReference>
<sequence>MEQYKHVVYVGDDGLRLLPVTLLDRLPGQEHPISRLADLPPPTSSSEASEDTQSRVQLEFHGALKLASSSGSDSPDAESDRREPDEMVHCSNEGPDSWPSMTGSTATKADGSSSGTRHAESSKSSDSKSSDSEFRYQPCLPAVSSEDEKASENDRKERKEGLGLAAAWTAHAQGTCRSCRFFHLKQGGCRDGDACRFCHFCSKEQAKAELLRNKNAERRIKRRLRNT</sequence>
<reference evidence="4 5" key="1">
    <citation type="submission" date="2024-02" db="EMBL/GenBank/DDBJ databases">
        <authorList>
            <person name="Chen Y."/>
            <person name="Shah S."/>
            <person name="Dougan E. K."/>
            <person name="Thang M."/>
            <person name="Chan C."/>
        </authorList>
    </citation>
    <scope>NUCLEOTIDE SEQUENCE [LARGE SCALE GENOMIC DNA]</scope>
</reference>
<feature type="compositionally biased region" description="Basic and acidic residues" evidence="2">
    <location>
        <begin position="78"/>
        <end position="88"/>
    </location>
</feature>
<evidence type="ECO:0000313" key="4">
    <source>
        <dbReference type="EMBL" id="CAK9069802.1"/>
    </source>
</evidence>
<evidence type="ECO:0000256" key="2">
    <source>
        <dbReference type="SAM" id="MobiDB-lite"/>
    </source>
</evidence>
<dbReference type="EMBL" id="CAXAMM010032491">
    <property type="protein sequence ID" value="CAK9069802.1"/>
    <property type="molecule type" value="Genomic_DNA"/>
</dbReference>
<organism evidence="4 5">
    <name type="scientific">Durusdinium trenchii</name>
    <dbReference type="NCBI Taxonomy" id="1381693"/>
    <lineage>
        <taxon>Eukaryota</taxon>
        <taxon>Sar</taxon>
        <taxon>Alveolata</taxon>
        <taxon>Dinophyceae</taxon>
        <taxon>Suessiales</taxon>
        <taxon>Symbiodiniaceae</taxon>
        <taxon>Durusdinium</taxon>
    </lineage>
</organism>
<feature type="compositionally biased region" description="Basic and acidic residues" evidence="2">
    <location>
        <begin position="146"/>
        <end position="158"/>
    </location>
</feature>
<feature type="domain" description="C3H1-type" evidence="3">
    <location>
        <begin position="178"/>
        <end position="202"/>
    </location>
</feature>
<name>A0ABP0P2V6_9DINO</name>
<protein>
    <submittedName>
        <fullName evidence="4">Myosin-3</fullName>
    </submittedName>
</protein>
<dbReference type="InterPro" id="IPR000571">
    <property type="entry name" value="Znf_CCCH"/>
</dbReference>
<evidence type="ECO:0000313" key="5">
    <source>
        <dbReference type="Proteomes" id="UP001642464"/>
    </source>
</evidence>